<feature type="compositionally biased region" description="Pro residues" evidence="1">
    <location>
        <begin position="70"/>
        <end position="82"/>
    </location>
</feature>
<feature type="chain" id="PRO_5020875166" evidence="2">
    <location>
        <begin position="26"/>
        <end position="170"/>
    </location>
</feature>
<evidence type="ECO:0000256" key="2">
    <source>
        <dbReference type="SAM" id="SignalP"/>
    </source>
</evidence>
<dbReference type="PANTHER" id="PTHR33088:SF105">
    <property type="entry name" value="ESX-1 SECRETION-ASSOCIATED PROTEIN ESPE"/>
    <property type="match status" value="1"/>
</dbReference>
<proteinExistence type="predicted"/>
<dbReference type="PANTHER" id="PTHR33088">
    <property type="entry name" value="MUCIN-2"/>
    <property type="match status" value="1"/>
</dbReference>
<keyword evidence="2" id="KW-0732">Signal</keyword>
<name>A0A4U5QX61_POPAL</name>
<dbReference type="AlphaFoldDB" id="A0A4U5QX61"/>
<organism evidence="3">
    <name type="scientific">Populus alba</name>
    <name type="common">White poplar</name>
    <dbReference type="NCBI Taxonomy" id="43335"/>
    <lineage>
        <taxon>Eukaryota</taxon>
        <taxon>Viridiplantae</taxon>
        <taxon>Streptophyta</taxon>
        <taxon>Embryophyta</taxon>
        <taxon>Tracheophyta</taxon>
        <taxon>Spermatophyta</taxon>
        <taxon>Magnoliopsida</taxon>
        <taxon>eudicotyledons</taxon>
        <taxon>Gunneridae</taxon>
        <taxon>Pentapetalae</taxon>
        <taxon>rosids</taxon>
        <taxon>fabids</taxon>
        <taxon>Malpighiales</taxon>
        <taxon>Salicaceae</taxon>
        <taxon>Saliceae</taxon>
        <taxon>Populus</taxon>
    </lineage>
</organism>
<feature type="signal peptide" evidence="2">
    <location>
        <begin position="1"/>
        <end position="25"/>
    </location>
</feature>
<feature type="compositionally biased region" description="Pro residues" evidence="1">
    <location>
        <begin position="48"/>
        <end position="61"/>
    </location>
</feature>
<dbReference type="STRING" id="43335.A0A4U5QX61"/>
<feature type="region of interest" description="Disordered" evidence="1">
    <location>
        <begin position="48"/>
        <end position="82"/>
    </location>
</feature>
<evidence type="ECO:0000313" key="3">
    <source>
        <dbReference type="EMBL" id="TKS15750.1"/>
    </source>
</evidence>
<evidence type="ECO:0000256" key="1">
    <source>
        <dbReference type="SAM" id="MobiDB-lite"/>
    </source>
</evidence>
<reference evidence="3" key="1">
    <citation type="submission" date="2018-10" db="EMBL/GenBank/DDBJ databases">
        <title>Population genomic analysis revealed the cold adaptation of white poplar.</title>
        <authorList>
            <person name="Liu Y.-J."/>
        </authorList>
    </citation>
    <scope>NUCLEOTIDE SEQUENCE [LARGE SCALE GENOMIC DNA]</scope>
    <source>
        <strain evidence="3">PAL-ZL1</strain>
    </source>
</reference>
<comment type="caution">
    <text evidence="3">The sequence shown here is derived from an EMBL/GenBank/DDBJ whole genome shotgun (WGS) entry which is preliminary data.</text>
</comment>
<dbReference type="EMBL" id="RCHU01000077">
    <property type="protein sequence ID" value="TKS15750.1"/>
    <property type="molecule type" value="Genomic_DNA"/>
</dbReference>
<accession>A0A4U5QX61</accession>
<sequence length="170" mass="17336">MASFKCFILAFFIALAISNINVAQAARRLLQLPPLPSFPNLSKPALPPLPTIPSLPQPRLPTLPTTQPSLPKPTLPPLPSLPTMPSVPKFPSVGERNGKEGVVVGIGGSDGMLGSGGKVSFGTVDMVGKLESGGKVSLDRDGSVVGKVGGVGLGRLGTEGAANTTLLDHA</sequence>
<gene>
    <name evidence="3" type="ORF">D5086_0000029960</name>
</gene>
<dbReference type="InterPro" id="IPR044659">
    <property type="entry name" value="PELPK1_2"/>
</dbReference>
<protein>
    <submittedName>
        <fullName evidence="3">Uncharacterized protein</fullName>
    </submittedName>
</protein>